<proteinExistence type="predicted"/>
<dbReference type="EMBL" id="RLII01000028">
    <property type="protein sequence ID" value="RXE57984.1"/>
    <property type="molecule type" value="Genomic_DNA"/>
</dbReference>
<keyword evidence="2" id="KW-1185">Reference proteome</keyword>
<name>A0A4Q0I164_9FIRM</name>
<reference evidence="2" key="1">
    <citation type="submission" date="2018-11" db="EMBL/GenBank/DDBJ databases">
        <title>Genome sequencing of a novel mesophilic and cellulolytic organism within the genus Hungateiclostridium.</title>
        <authorList>
            <person name="Rettenmaier R."/>
            <person name="Liebl W."/>
            <person name="Zverlov V."/>
        </authorList>
    </citation>
    <scope>NUCLEOTIDE SEQUENCE [LARGE SCALE GENOMIC DNA]</scope>
    <source>
        <strain evidence="2">N2K1</strain>
    </source>
</reference>
<sequence length="119" mass="13409">MPIDEGLNGDMEYIAIETQTLENATESDKKAVLEYFKKYDVKIMDESFETLKAKGMVKDLNSLDGLLLRIVKVDKISDNEIIIECSKFRSGLGAVGVKCVLKKENDKWIVSSSQLTWIS</sequence>
<dbReference type="OrthoDB" id="2085435at2"/>
<comment type="caution">
    <text evidence="1">The sequence shown here is derived from an EMBL/GenBank/DDBJ whole genome shotgun (WGS) entry which is preliminary data.</text>
</comment>
<dbReference type="AlphaFoldDB" id="A0A4Q0I164"/>
<evidence type="ECO:0000313" key="2">
    <source>
        <dbReference type="Proteomes" id="UP000289166"/>
    </source>
</evidence>
<accession>A0A4Q0I164</accession>
<protein>
    <submittedName>
        <fullName evidence="1">Uncharacterized protein</fullName>
    </submittedName>
</protein>
<gene>
    <name evidence="1" type="ORF">EFD62_14805</name>
</gene>
<organism evidence="1 2">
    <name type="scientific">Acetivibrio mesophilus</name>
    <dbReference type="NCBI Taxonomy" id="2487273"/>
    <lineage>
        <taxon>Bacteria</taxon>
        <taxon>Bacillati</taxon>
        <taxon>Bacillota</taxon>
        <taxon>Clostridia</taxon>
        <taxon>Eubacteriales</taxon>
        <taxon>Oscillospiraceae</taxon>
        <taxon>Acetivibrio</taxon>
    </lineage>
</organism>
<evidence type="ECO:0000313" key="1">
    <source>
        <dbReference type="EMBL" id="RXE57984.1"/>
    </source>
</evidence>
<dbReference type="Proteomes" id="UP000289166">
    <property type="component" value="Unassembled WGS sequence"/>
</dbReference>